<dbReference type="HAMAP" id="MF_00472">
    <property type="entry name" value="UbiG"/>
    <property type="match status" value="1"/>
</dbReference>
<comment type="subcellular location">
    <subcellularLocation>
        <location evidence="5">Mitochondrion inner membrane</location>
        <topology evidence="5">Peripheral membrane protein</topology>
        <orientation evidence="5">Matrix side</orientation>
    </subcellularLocation>
</comment>
<feature type="binding site" evidence="5">
    <location>
        <position position="141"/>
    </location>
    <ligand>
        <name>S-adenosyl-L-methionine</name>
        <dbReference type="ChEBI" id="CHEBI:59789"/>
    </ligand>
</feature>
<evidence type="ECO:0000256" key="5">
    <source>
        <dbReference type="HAMAP-Rule" id="MF_03190"/>
    </source>
</evidence>
<sequence length="279" mass="30745">MAVRVFVRRAHSSVNTSEVSQFASQAGQWWDLKGPASMLHRMNPVRVAFVRSALEELNKDGNLRRPLKNLKILDVGCGVGILSEPLARLGAEVYGCDASEASIEVAKSHQPDDLPNLTYGTETVEQLAAMKTQNFDCVILSEVIEHVNEPAKFLANCASLVSSDGRLVLSTINRTVSSFLATKIVAEHMVRLLPVGTHDWRKYAKPEEVAGQLSLLNMNVDEVAGIEFNPLTRYGNQKTCPLNCDLTRSSIIFRRRFQLSTNLSVNYILSASKEMPGGT</sequence>
<keyword evidence="3 5" id="KW-0831">Ubiquinone biosynthesis</keyword>
<evidence type="ECO:0000256" key="1">
    <source>
        <dbReference type="ARBA" id="ARBA00022603"/>
    </source>
</evidence>
<gene>
    <name evidence="7" type="ORF">RMAR00112_LOCUS21208</name>
</gene>
<keyword evidence="5" id="KW-0999">Mitochondrion inner membrane</keyword>
<dbReference type="PANTHER" id="PTHR43464">
    <property type="entry name" value="METHYLTRANSFERASE"/>
    <property type="match status" value="1"/>
</dbReference>
<dbReference type="GO" id="GO:0032259">
    <property type="term" value="P:methylation"/>
    <property type="evidence" value="ECO:0007669"/>
    <property type="project" value="UniProtKB-KW"/>
</dbReference>
<keyword evidence="5" id="KW-0472">Membrane</keyword>
<feature type="domain" description="Methyltransferase type 11" evidence="6">
    <location>
        <begin position="73"/>
        <end position="169"/>
    </location>
</feature>
<reference evidence="7" key="1">
    <citation type="submission" date="2021-01" db="EMBL/GenBank/DDBJ databases">
        <authorList>
            <person name="Corre E."/>
            <person name="Pelletier E."/>
            <person name="Niang G."/>
            <person name="Scheremetjew M."/>
            <person name="Finn R."/>
            <person name="Kale V."/>
            <person name="Holt S."/>
            <person name="Cochrane G."/>
            <person name="Meng A."/>
            <person name="Brown T."/>
            <person name="Cohen L."/>
        </authorList>
    </citation>
    <scope>NUCLEOTIDE SEQUENCE</scope>
    <source>
        <strain evidence="7">CCMP 769</strain>
    </source>
</reference>
<evidence type="ECO:0000256" key="4">
    <source>
        <dbReference type="ARBA" id="ARBA00022691"/>
    </source>
</evidence>
<dbReference type="AlphaFoldDB" id="A0A7S2ZW16"/>
<organism evidence="7">
    <name type="scientific">Rhodosorus marinus</name>
    <dbReference type="NCBI Taxonomy" id="101924"/>
    <lineage>
        <taxon>Eukaryota</taxon>
        <taxon>Rhodophyta</taxon>
        <taxon>Stylonematophyceae</taxon>
        <taxon>Stylonematales</taxon>
        <taxon>Stylonemataceae</taxon>
        <taxon>Rhodosorus</taxon>
    </lineage>
</organism>
<evidence type="ECO:0000256" key="2">
    <source>
        <dbReference type="ARBA" id="ARBA00022679"/>
    </source>
</evidence>
<feature type="binding site" evidence="5">
    <location>
        <position position="146"/>
    </location>
    <ligand>
        <name>Mg(2+)</name>
        <dbReference type="ChEBI" id="CHEBI:18420"/>
    </ligand>
</feature>
<dbReference type="GO" id="GO:0061542">
    <property type="term" value="F:3-demethylubiquinol 3-O-methyltransferase activity"/>
    <property type="evidence" value="ECO:0007669"/>
    <property type="project" value="UniProtKB-UniRule"/>
</dbReference>
<keyword evidence="1 5" id="KW-0489">Methyltransferase</keyword>
<dbReference type="SUPFAM" id="SSF53335">
    <property type="entry name" value="S-adenosyl-L-methionine-dependent methyltransferases"/>
    <property type="match status" value="1"/>
</dbReference>
<feature type="binding site" evidence="5">
    <location>
        <position position="97"/>
    </location>
    <ligand>
        <name>S-adenosyl-L-methionine</name>
        <dbReference type="ChEBI" id="CHEBI:59789"/>
    </ligand>
</feature>
<comment type="cofactor">
    <cofactor evidence="5">
        <name>Mg(2+)</name>
        <dbReference type="ChEBI" id="CHEBI:18420"/>
    </cofactor>
</comment>
<comment type="pathway">
    <text evidence="5">Cofactor biosynthesis; ubiquinone biosynthesis.</text>
</comment>
<dbReference type="Gene3D" id="3.40.50.150">
    <property type="entry name" value="Vaccinia Virus protein VP39"/>
    <property type="match status" value="1"/>
</dbReference>
<keyword evidence="5" id="KW-0496">Mitochondrion</keyword>
<comment type="catalytic activity">
    <reaction evidence="5">
        <text>a 3-demethylubiquinol + S-adenosyl-L-methionine = a ubiquinol + S-adenosyl-L-homocysteine + H(+)</text>
        <dbReference type="Rhea" id="RHEA:44380"/>
        <dbReference type="Rhea" id="RHEA-COMP:9566"/>
        <dbReference type="Rhea" id="RHEA-COMP:10914"/>
        <dbReference type="ChEBI" id="CHEBI:15378"/>
        <dbReference type="ChEBI" id="CHEBI:17976"/>
        <dbReference type="ChEBI" id="CHEBI:57856"/>
        <dbReference type="ChEBI" id="CHEBI:59789"/>
        <dbReference type="ChEBI" id="CHEBI:84422"/>
        <dbReference type="EC" id="2.1.1.64"/>
    </reaction>
</comment>
<keyword evidence="2 5" id="KW-0808">Transferase</keyword>
<keyword evidence="4 5" id="KW-0949">S-adenosyl-L-methionine</keyword>
<dbReference type="EC" id="2.1.1.-" evidence="5"/>
<keyword evidence="5" id="KW-0460">Magnesium</keyword>
<dbReference type="EC" id="2.1.1.114" evidence="5"/>
<dbReference type="EMBL" id="HBHW01027398">
    <property type="protein sequence ID" value="CAE0053180.1"/>
    <property type="molecule type" value="Transcribed_RNA"/>
</dbReference>
<dbReference type="InterPro" id="IPR010233">
    <property type="entry name" value="UbiG_MeTrfase"/>
</dbReference>
<dbReference type="GO" id="GO:0046872">
    <property type="term" value="F:metal ion binding"/>
    <property type="evidence" value="ECO:0007669"/>
    <property type="project" value="UniProtKB-KW"/>
</dbReference>
<dbReference type="CDD" id="cd02440">
    <property type="entry name" value="AdoMet_MTases"/>
    <property type="match status" value="1"/>
</dbReference>
<evidence type="ECO:0000256" key="3">
    <source>
        <dbReference type="ARBA" id="ARBA00022688"/>
    </source>
</evidence>
<comment type="function">
    <text evidence="5">O-methyltransferase required for two non-consecutive steps during ubiquinone biosynthesis. Catalyzes the 2 O-methylation of 3,4-dihydroxy-5-(all-trans-polyprenyl)benzoic acid into 4-hydroxy-3-methoxy-5-(all-trans-polyprenyl)benzoic acid. Also catalyzes the last step of ubiquinone biosynthesis by mediating methylation of 3-demethylubiquinone into ubiquinone. Also able to mediate the methylation of 3-demethylubiquinol into ubiquinol.</text>
</comment>
<keyword evidence="5" id="KW-0479">Metal-binding</keyword>
<comment type="catalytic activity">
    <reaction evidence="5">
        <text>a 3,4-dihydroxy-5-(all-trans-polyprenyl)benzoate + S-adenosyl-L-methionine = a 4-hydroxy-3-methoxy-5-(all-trans-polyprenyl)benzoate + S-adenosyl-L-homocysteine + H(+)</text>
        <dbReference type="Rhea" id="RHEA:44452"/>
        <dbReference type="Rhea" id="RHEA-COMP:10930"/>
        <dbReference type="Rhea" id="RHEA-COMP:10931"/>
        <dbReference type="ChEBI" id="CHEBI:15378"/>
        <dbReference type="ChEBI" id="CHEBI:57856"/>
        <dbReference type="ChEBI" id="CHEBI:59789"/>
        <dbReference type="ChEBI" id="CHEBI:64694"/>
        <dbReference type="ChEBI" id="CHEBI:84443"/>
        <dbReference type="EC" id="2.1.1.114"/>
    </reaction>
</comment>
<feature type="binding site" evidence="5">
    <location>
        <position position="46"/>
    </location>
    <ligand>
        <name>S-adenosyl-L-methionine</name>
        <dbReference type="ChEBI" id="CHEBI:59789"/>
    </ligand>
</feature>
<dbReference type="Pfam" id="PF08241">
    <property type="entry name" value="Methyltransf_11"/>
    <property type="match status" value="1"/>
</dbReference>
<protein>
    <recommendedName>
        <fullName evidence="5">Ubiquinone biosynthesis O-methyltransferase, mitochondrial</fullName>
    </recommendedName>
    <alternativeName>
        <fullName evidence="5">3-demethylubiquinol 3-O-methyltransferase</fullName>
        <ecNumber evidence="5">2.1.1.64</ecNumber>
    </alternativeName>
    <alternativeName>
        <fullName evidence="5">3-demethylubiquinone 3-O-methyltransferase</fullName>
        <ecNumber evidence="5">2.1.1.-</ecNumber>
    </alternativeName>
    <alternativeName>
        <fullName evidence="5">Polyprenyldihydroxybenzoate methyltransferase</fullName>
        <ecNumber evidence="5">2.1.1.114</ecNumber>
    </alternativeName>
</protein>
<feature type="binding site" evidence="5">
    <location>
        <position position="142"/>
    </location>
    <ligand>
        <name>Mg(2+)</name>
        <dbReference type="ChEBI" id="CHEBI:18420"/>
    </ligand>
</feature>
<evidence type="ECO:0000313" key="7">
    <source>
        <dbReference type="EMBL" id="CAE0053180.1"/>
    </source>
</evidence>
<dbReference type="GO" id="GO:0010420">
    <property type="term" value="F:polyprenyldihydroxybenzoate methyltransferase activity"/>
    <property type="evidence" value="ECO:0007669"/>
    <property type="project" value="UniProtKB-UniRule"/>
</dbReference>
<feature type="binding site" evidence="5">
    <location>
        <position position="76"/>
    </location>
    <ligand>
        <name>S-adenosyl-L-methionine</name>
        <dbReference type="ChEBI" id="CHEBI:59789"/>
    </ligand>
</feature>
<dbReference type="UniPathway" id="UPA00232"/>
<comment type="similarity">
    <text evidence="5">Belongs to the class I-like SAM-binding methyltransferase superfamily. UbiG/COQ3 family.</text>
</comment>
<dbReference type="PANTHER" id="PTHR43464:SF19">
    <property type="entry name" value="UBIQUINONE BIOSYNTHESIS O-METHYLTRANSFERASE, MITOCHONDRIAL"/>
    <property type="match status" value="1"/>
</dbReference>
<feature type="binding site" evidence="5">
    <location>
        <position position="145"/>
    </location>
    <ligand>
        <name>Mg(2+)</name>
        <dbReference type="ChEBI" id="CHEBI:18420"/>
    </ligand>
</feature>
<dbReference type="NCBIfam" id="TIGR01983">
    <property type="entry name" value="UbiG"/>
    <property type="match status" value="1"/>
</dbReference>
<comment type="subunit">
    <text evidence="5">Component of a multi-subunit COQ enzyme complex.</text>
</comment>
<evidence type="ECO:0000259" key="6">
    <source>
        <dbReference type="Pfam" id="PF08241"/>
    </source>
</evidence>
<comment type="catalytic activity">
    <reaction evidence="5">
        <text>a 3-demethylubiquinone + S-adenosyl-L-methionine = a ubiquinone + S-adenosyl-L-homocysteine</text>
        <dbReference type="Rhea" id="RHEA:81215"/>
        <dbReference type="Rhea" id="RHEA-COMP:9565"/>
        <dbReference type="Rhea" id="RHEA-COMP:19654"/>
        <dbReference type="ChEBI" id="CHEBI:16389"/>
        <dbReference type="ChEBI" id="CHEBI:57856"/>
        <dbReference type="ChEBI" id="CHEBI:59789"/>
        <dbReference type="ChEBI" id="CHEBI:231825"/>
    </reaction>
</comment>
<proteinExistence type="inferred from homology"/>
<name>A0A7S2ZW16_9RHOD</name>
<dbReference type="InterPro" id="IPR029063">
    <property type="entry name" value="SAM-dependent_MTases_sf"/>
</dbReference>
<accession>A0A7S2ZW16</accession>
<dbReference type="GO" id="GO:0031314">
    <property type="term" value="C:extrinsic component of mitochondrial inner membrane"/>
    <property type="evidence" value="ECO:0007669"/>
    <property type="project" value="UniProtKB-UniRule"/>
</dbReference>
<dbReference type="EC" id="2.1.1.64" evidence="5"/>
<dbReference type="InterPro" id="IPR013216">
    <property type="entry name" value="Methyltransf_11"/>
</dbReference>